<sequence>MADKHPLAVKTGCGKNPYQAKTDLKWLETLTNPYFLPFDLPDINQRYLYIEGSRGCPHHCQYCLSSTDNHVRFFSLDYLFRIFDLLSQYQIRQVKFLDRTFNVNNARALLLITYLNKMSTKSNFHLELVAETLSDELLAYLENELASDRFRFEIGVQSFNQTTLQAVGRYTDTKRLAEVIGKLRRHDNLLHTDLIAGLPFEDFRSFATSYNTLYRLAPHEIQVGILKLLKGTALRNQAEQLRIDYNVTAPYEIIANPWLSAADLNQIKLVHRATEKCYNNQKLQHTLHELVSYQRLAPFDLMLRLGQAIERLPHPYQEREFYQSLIQELVPVVPYDLLSGLLAVDYYRGTKQKPSPLFELIDYHSYLDVLSLNSMADQQMLDNYCLMTAVVYKNRRLVQLIVYNTKQMPALRYIIDRENSQIKELL</sequence>
<gene>
    <name evidence="7" type="ORF">SDC9_98705</name>
</gene>
<feature type="domain" description="Radical SAM core" evidence="6">
    <location>
        <begin position="42"/>
        <end position="265"/>
    </location>
</feature>
<keyword evidence="5" id="KW-0411">Iron-sulfur</keyword>
<dbReference type="Pfam" id="PF04055">
    <property type="entry name" value="Radical_SAM"/>
    <property type="match status" value="1"/>
</dbReference>
<dbReference type="EMBL" id="VSSQ01013647">
    <property type="protein sequence ID" value="MPM51952.1"/>
    <property type="molecule type" value="Genomic_DNA"/>
</dbReference>
<evidence type="ECO:0000259" key="6">
    <source>
        <dbReference type="PROSITE" id="PS51918"/>
    </source>
</evidence>
<protein>
    <recommendedName>
        <fullName evidence="6">Radical SAM core domain-containing protein</fullName>
    </recommendedName>
</protein>
<organism evidence="7">
    <name type="scientific">bioreactor metagenome</name>
    <dbReference type="NCBI Taxonomy" id="1076179"/>
    <lineage>
        <taxon>unclassified sequences</taxon>
        <taxon>metagenomes</taxon>
        <taxon>ecological metagenomes</taxon>
    </lineage>
</organism>
<dbReference type="SFLD" id="SFLDS00029">
    <property type="entry name" value="Radical_SAM"/>
    <property type="match status" value="1"/>
</dbReference>
<dbReference type="SFLD" id="SFLDG01082">
    <property type="entry name" value="B12-binding_domain_containing"/>
    <property type="match status" value="1"/>
</dbReference>
<name>A0A645AFG8_9ZZZZ</name>
<dbReference type="InterPro" id="IPR023404">
    <property type="entry name" value="rSAM_horseshoe"/>
</dbReference>
<evidence type="ECO:0000256" key="3">
    <source>
        <dbReference type="ARBA" id="ARBA00022723"/>
    </source>
</evidence>
<dbReference type="InterPro" id="IPR007197">
    <property type="entry name" value="rSAM"/>
</dbReference>
<reference evidence="7" key="1">
    <citation type="submission" date="2019-08" db="EMBL/GenBank/DDBJ databases">
        <authorList>
            <person name="Kucharzyk K."/>
            <person name="Murdoch R.W."/>
            <person name="Higgins S."/>
            <person name="Loffler F."/>
        </authorList>
    </citation>
    <scope>NUCLEOTIDE SEQUENCE</scope>
</reference>
<dbReference type="AlphaFoldDB" id="A0A645AFG8"/>
<keyword evidence="3" id="KW-0479">Metal-binding</keyword>
<evidence type="ECO:0000256" key="5">
    <source>
        <dbReference type="ARBA" id="ARBA00023014"/>
    </source>
</evidence>
<dbReference type="InterPro" id="IPR058240">
    <property type="entry name" value="rSAM_sf"/>
</dbReference>
<dbReference type="Gene3D" id="3.80.30.20">
    <property type="entry name" value="tm_1862 like domain"/>
    <property type="match status" value="1"/>
</dbReference>
<dbReference type="CDD" id="cd01335">
    <property type="entry name" value="Radical_SAM"/>
    <property type="match status" value="1"/>
</dbReference>
<evidence type="ECO:0000256" key="1">
    <source>
        <dbReference type="ARBA" id="ARBA00001966"/>
    </source>
</evidence>
<keyword evidence="4" id="KW-0408">Iron</keyword>
<dbReference type="InterPro" id="IPR006638">
    <property type="entry name" value="Elp3/MiaA/NifB-like_rSAM"/>
</dbReference>
<comment type="caution">
    <text evidence="7">The sequence shown here is derived from an EMBL/GenBank/DDBJ whole genome shotgun (WGS) entry which is preliminary data.</text>
</comment>
<evidence type="ECO:0000256" key="4">
    <source>
        <dbReference type="ARBA" id="ARBA00023004"/>
    </source>
</evidence>
<dbReference type="PANTHER" id="PTHR43409">
    <property type="entry name" value="ANAEROBIC MAGNESIUM-PROTOPORPHYRIN IX MONOMETHYL ESTER CYCLASE-RELATED"/>
    <property type="match status" value="1"/>
</dbReference>
<dbReference type="InterPro" id="IPR025288">
    <property type="entry name" value="DUF4080"/>
</dbReference>
<dbReference type="InterPro" id="IPR051198">
    <property type="entry name" value="BchE-like"/>
</dbReference>
<dbReference type="PROSITE" id="PS51918">
    <property type="entry name" value="RADICAL_SAM"/>
    <property type="match status" value="1"/>
</dbReference>
<dbReference type="GO" id="GO:0046872">
    <property type="term" value="F:metal ion binding"/>
    <property type="evidence" value="ECO:0007669"/>
    <property type="project" value="UniProtKB-KW"/>
</dbReference>
<proteinExistence type="predicted"/>
<evidence type="ECO:0000313" key="7">
    <source>
        <dbReference type="EMBL" id="MPM51952.1"/>
    </source>
</evidence>
<dbReference type="Pfam" id="PF13311">
    <property type="entry name" value="DUF4080"/>
    <property type="match status" value="1"/>
</dbReference>
<dbReference type="GO" id="GO:0003824">
    <property type="term" value="F:catalytic activity"/>
    <property type="evidence" value="ECO:0007669"/>
    <property type="project" value="InterPro"/>
</dbReference>
<evidence type="ECO:0000256" key="2">
    <source>
        <dbReference type="ARBA" id="ARBA00022691"/>
    </source>
</evidence>
<dbReference type="SUPFAM" id="SSF102114">
    <property type="entry name" value="Radical SAM enzymes"/>
    <property type="match status" value="1"/>
</dbReference>
<comment type="cofactor">
    <cofactor evidence="1">
        <name>[4Fe-4S] cluster</name>
        <dbReference type="ChEBI" id="CHEBI:49883"/>
    </cofactor>
</comment>
<accession>A0A645AFG8</accession>
<dbReference type="GO" id="GO:0005829">
    <property type="term" value="C:cytosol"/>
    <property type="evidence" value="ECO:0007669"/>
    <property type="project" value="TreeGrafter"/>
</dbReference>
<dbReference type="SMART" id="SM00729">
    <property type="entry name" value="Elp3"/>
    <property type="match status" value="1"/>
</dbReference>
<keyword evidence="2" id="KW-0949">S-adenosyl-L-methionine</keyword>
<dbReference type="PANTHER" id="PTHR43409:SF16">
    <property type="entry name" value="SLR0320 PROTEIN"/>
    <property type="match status" value="1"/>
</dbReference>
<dbReference type="GO" id="GO:0051536">
    <property type="term" value="F:iron-sulfur cluster binding"/>
    <property type="evidence" value="ECO:0007669"/>
    <property type="project" value="UniProtKB-KW"/>
</dbReference>